<evidence type="ECO:0000259" key="6">
    <source>
        <dbReference type="PROSITE" id="PS50054"/>
    </source>
</evidence>
<evidence type="ECO:0000256" key="2">
    <source>
        <dbReference type="ARBA" id="ARBA00022801"/>
    </source>
</evidence>
<dbReference type="PROSITE" id="PS50056">
    <property type="entry name" value="TYR_PHOSPHATASE_2"/>
    <property type="match status" value="1"/>
</dbReference>
<evidence type="ECO:0000256" key="3">
    <source>
        <dbReference type="ARBA" id="ARBA00022912"/>
    </source>
</evidence>
<dbReference type="InterPro" id="IPR020422">
    <property type="entry name" value="TYR_PHOSPHATASE_DUAL_dom"/>
</dbReference>
<evidence type="ECO:0000256" key="4">
    <source>
        <dbReference type="ARBA" id="ARBA00047761"/>
    </source>
</evidence>
<dbReference type="SMART" id="SM00195">
    <property type="entry name" value="DSPc"/>
    <property type="match status" value="1"/>
</dbReference>
<dbReference type="PANTHER" id="PTHR45948">
    <property type="entry name" value="DUAL SPECIFICITY PROTEIN PHOSPHATASE DDB_G0269404-RELATED"/>
    <property type="match status" value="1"/>
</dbReference>
<dbReference type="GO" id="GO:0007165">
    <property type="term" value="P:signal transduction"/>
    <property type="evidence" value="ECO:0007669"/>
    <property type="project" value="TreeGrafter"/>
</dbReference>
<dbReference type="AlphaFoldDB" id="A0A0D2Q8X6"/>
<dbReference type="Pfam" id="PF00782">
    <property type="entry name" value="DSPc"/>
    <property type="match status" value="1"/>
</dbReference>
<dbReference type="Proteomes" id="UP000054270">
    <property type="component" value="Unassembled WGS sequence"/>
</dbReference>
<evidence type="ECO:0000256" key="1">
    <source>
        <dbReference type="ARBA" id="ARBA00008601"/>
    </source>
</evidence>
<dbReference type="InterPro" id="IPR029021">
    <property type="entry name" value="Prot-tyrosine_phosphatase-like"/>
</dbReference>
<evidence type="ECO:0000313" key="8">
    <source>
        <dbReference type="EMBL" id="KJA28130.1"/>
    </source>
</evidence>
<sequence>MLSFPAQNWEKAAAVVKPSPAPRGSGWGRLASRITPRLYLSDYYTATNPEKLTGHGITHVISVVESAPTLPEMIRPERRLNIPLADNSEANILQHLDHTTAWIISALAENETNKVLVHCMQGISRSATVVCAYLVATTDMTAIESIAHVQSIRGIVCPNIGFRRQLEEYSVQYMKLKSHSPVLPDSPKLSSAMGIAARIKKLRTFSMGKDS</sequence>
<dbReference type="EMBL" id="KN817522">
    <property type="protein sequence ID" value="KJA28130.1"/>
    <property type="molecule type" value="Genomic_DNA"/>
</dbReference>
<comment type="similarity">
    <text evidence="1">Belongs to the protein-tyrosine phosphatase family. Non-receptor class dual specificity subfamily.</text>
</comment>
<gene>
    <name evidence="8" type="ORF">HYPSUDRAFT_51551</name>
</gene>
<reference evidence="9" key="1">
    <citation type="submission" date="2014-04" db="EMBL/GenBank/DDBJ databases">
        <title>Evolutionary Origins and Diversification of the Mycorrhizal Mutualists.</title>
        <authorList>
            <consortium name="DOE Joint Genome Institute"/>
            <consortium name="Mycorrhizal Genomics Consortium"/>
            <person name="Kohler A."/>
            <person name="Kuo A."/>
            <person name="Nagy L.G."/>
            <person name="Floudas D."/>
            <person name="Copeland A."/>
            <person name="Barry K.W."/>
            <person name="Cichocki N."/>
            <person name="Veneault-Fourrey C."/>
            <person name="LaButti K."/>
            <person name="Lindquist E.A."/>
            <person name="Lipzen A."/>
            <person name="Lundell T."/>
            <person name="Morin E."/>
            <person name="Murat C."/>
            <person name="Riley R."/>
            <person name="Ohm R."/>
            <person name="Sun H."/>
            <person name="Tunlid A."/>
            <person name="Henrissat B."/>
            <person name="Grigoriev I.V."/>
            <person name="Hibbett D.S."/>
            <person name="Martin F."/>
        </authorList>
    </citation>
    <scope>NUCLEOTIDE SEQUENCE [LARGE SCALE GENOMIC DNA]</scope>
    <source>
        <strain evidence="9">FD-334 SS-4</strain>
    </source>
</reference>
<evidence type="ECO:0000313" key="9">
    <source>
        <dbReference type="Proteomes" id="UP000054270"/>
    </source>
</evidence>
<comment type="catalytic activity">
    <reaction evidence="4">
        <text>O-phospho-L-seryl-[protein] + H2O = L-seryl-[protein] + phosphate</text>
        <dbReference type="Rhea" id="RHEA:20629"/>
        <dbReference type="Rhea" id="RHEA-COMP:9863"/>
        <dbReference type="Rhea" id="RHEA-COMP:11604"/>
        <dbReference type="ChEBI" id="CHEBI:15377"/>
        <dbReference type="ChEBI" id="CHEBI:29999"/>
        <dbReference type="ChEBI" id="CHEBI:43474"/>
        <dbReference type="ChEBI" id="CHEBI:83421"/>
        <dbReference type="EC" id="3.1.3.16"/>
    </reaction>
</comment>
<dbReference type="SUPFAM" id="SSF52799">
    <property type="entry name" value="(Phosphotyrosine protein) phosphatases II"/>
    <property type="match status" value="1"/>
</dbReference>
<dbReference type="GO" id="GO:0005829">
    <property type="term" value="C:cytosol"/>
    <property type="evidence" value="ECO:0007669"/>
    <property type="project" value="TreeGrafter"/>
</dbReference>
<dbReference type="InterPro" id="IPR016130">
    <property type="entry name" value="Tyr_Pase_AS"/>
</dbReference>
<dbReference type="GO" id="GO:0004725">
    <property type="term" value="F:protein tyrosine phosphatase activity"/>
    <property type="evidence" value="ECO:0007669"/>
    <property type="project" value="TreeGrafter"/>
</dbReference>
<feature type="domain" description="Tyrosine specific protein phosphatases" evidence="7">
    <location>
        <begin position="90"/>
        <end position="153"/>
    </location>
</feature>
<keyword evidence="9" id="KW-1185">Reference proteome</keyword>
<dbReference type="OrthoDB" id="2017893at2759"/>
<accession>A0A0D2Q8X6</accession>
<dbReference type="InterPro" id="IPR000387">
    <property type="entry name" value="Tyr_Pase_dom"/>
</dbReference>
<organism evidence="8 9">
    <name type="scientific">Hypholoma sublateritium (strain FD-334 SS-4)</name>
    <dbReference type="NCBI Taxonomy" id="945553"/>
    <lineage>
        <taxon>Eukaryota</taxon>
        <taxon>Fungi</taxon>
        <taxon>Dikarya</taxon>
        <taxon>Basidiomycota</taxon>
        <taxon>Agaricomycotina</taxon>
        <taxon>Agaricomycetes</taxon>
        <taxon>Agaricomycetidae</taxon>
        <taxon>Agaricales</taxon>
        <taxon>Agaricineae</taxon>
        <taxon>Strophariaceae</taxon>
        <taxon>Hypholoma</taxon>
    </lineage>
</organism>
<keyword evidence="2" id="KW-0378">Hydrolase</keyword>
<dbReference type="GO" id="GO:0004722">
    <property type="term" value="F:protein serine/threonine phosphatase activity"/>
    <property type="evidence" value="ECO:0007669"/>
    <property type="project" value="UniProtKB-EC"/>
</dbReference>
<dbReference type="STRING" id="945553.A0A0D2Q8X6"/>
<dbReference type="PROSITE" id="PS00383">
    <property type="entry name" value="TYR_PHOSPHATASE_1"/>
    <property type="match status" value="1"/>
</dbReference>
<protein>
    <submittedName>
        <fullName evidence="8">Uncharacterized protein</fullName>
    </submittedName>
</protein>
<evidence type="ECO:0000256" key="5">
    <source>
        <dbReference type="ARBA" id="ARBA00048336"/>
    </source>
</evidence>
<dbReference type="Gene3D" id="3.90.190.10">
    <property type="entry name" value="Protein tyrosine phosphatase superfamily"/>
    <property type="match status" value="1"/>
</dbReference>
<dbReference type="PROSITE" id="PS50054">
    <property type="entry name" value="TYR_PHOSPHATASE_DUAL"/>
    <property type="match status" value="1"/>
</dbReference>
<dbReference type="OMA" id="TKHGITH"/>
<dbReference type="InterPro" id="IPR000340">
    <property type="entry name" value="Dual-sp_phosphatase_cat-dom"/>
</dbReference>
<keyword evidence="3" id="KW-0904">Protein phosphatase</keyword>
<comment type="catalytic activity">
    <reaction evidence="5">
        <text>O-phospho-L-threonyl-[protein] + H2O = L-threonyl-[protein] + phosphate</text>
        <dbReference type="Rhea" id="RHEA:47004"/>
        <dbReference type="Rhea" id="RHEA-COMP:11060"/>
        <dbReference type="Rhea" id="RHEA-COMP:11605"/>
        <dbReference type="ChEBI" id="CHEBI:15377"/>
        <dbReference type="ChEBI" id="CHEBI:30013"/>
        <dbReference type="ChEBI" id="CHEBI:43474"/>
        <dbReference type="ChEBI" id="CHEBI:61977"/>
        <dbReference type="EC" id="3.1.3.16"/>
    </reaction>
</comment>
<dbReference type="PANTHER" id="PTHR45948:SF2">
    <property type="entry name" value="DUAL SPECIFICITY PROTEIN PHOSPHATASE"/>
    <property type="match status" value="1"/>
</dbReference>
<name>A0A0D2Q8X6_HYPSF</name>
<feature type="domain" description="Tyrosine-protein phosphatase" evidence="6">
    <location>
        <begin position="30"/>
        <end position="175"/>
    </location>
</feature>
<dbReference type="CDD" id="cd14498">
    <property type="entry name" value="DSP"/>
    <property type="match status" value="1"/>
</dbReference>
<proteinExistence type="inferred from homology"/>
<evidence type="ECO:0000259" key="7">
    <source>
        <dbReference type="PROSITE" id="PS50056"/>
    </source>
</evidence>